<organism evidence="3 4">
    <name type="scientific">Cerrena zonata</name>
    <dbReference type="NCBI Taxonomy" id="2478898"/>
    <lineage>
        <taxon>Eukaryota</taxon>
        <taxon>Fungi</taxon>
        <taxon>Dikarya</taxon>
        <taxon>Basidiomycota</taxon>
        <taxon>Agaricomycotina</taxon>
        <taxon>Agaricomycetes</taxon>
        <taxon>Polyporales</taxon>
        <taxon>Cerrenaceae</taxon>
        <taxon>Cerrena</taxon>
    </lineage>
</organism>
<accession>A0AAW0G2H9</accession>
<gene>
    <name evidence="3" type="ORF">QCA50_010187</name>
</gene>
<evidence type="ECO:0000313" key="3">
    <source>
        <dbReference type="EMBL" id="KAK7686587.1"/>
    </source>
</evidence>
<dbReference type="AlphaFoldDB" id="A0AAW0G2H9"/>
<evidence type="ECO:0000259" key="2">
    <source>
        <dbReference type="Pfam" id="PF21671"/>
    </source>
</evidence>
<evidence type="ECO:0000256" key="1">
    <source>
        <dbReference type="SAM" id="SignalP"/>
    </source>
</evidence>
<keyword evidence="1" id="KW-0732">Signal</keyword>
<dbReference type="PANTHER" id="PTHR35192">
    <property type="entry name" value="PROTEIN, PUTATIVE-RELATED"/>
    <property type="match status" value="1"/>
</dbReference>
<dbReference type="Pfam" id="PF21671">
    <property type="entry name" value="CPL1-like"/>
    <property type="match status" value="1"/>
</dbReference>
<comment type="caution">
    <text evidence="3">The sequence shown here is derived from an EMBL/GenBank/DDBJ whole genome shotgun (WGS) entry which is preliminary data.</text>
</comment>
<keyword evidence="4" id="KW-1185">Reference proteome</keyword>
<dbReference type="Proteomes" id="UP001385951">
    <property type="component" value="Unassembled WGS sequence"/>
</dbReference>
<feature type="signal peptide" evidence="1">
    <location>
        <begin position="1"/>
        <end position="20"/>
    </location>
</feature>
<feature type="chain" id="PRO_5043934250" description="Protein CPL1-like domain-containing protein" evidence="1">
    <location>
        <begin position="21"/>
        <end position="291"/>
    </location>
</feature>
<dbReference type="EMBL" id="JASBNA010000016">
    <property type="protein sequence ID" value="KAK7686587.1"/>
    <property type="molecule type" value="Genomic_DNA"/>
</dbReference>
<name>A0AAW0G2H9_9APHY</name>
<reference evidence="3 4" key="1">
    <citation type="submission" date="2022-09" db="EMBL/GenBank/DDBJ databases">
        <authorList>
            <person name="Palmer J.M."/>
        </authorList>
    </citation>
    <scope>NUCLEOTIDE SEQUENCE [LARGE SCALE GENOMIC DNA]</scope>
    <source>
        <strain evidence="3 4">DSM 7382</strain>
    </source>
</reference>
<proteinExistence type="predicted"/>
<dbReference type="InterPro" id="IPR038955">
    <property type="entry name" value="PriA/CPL1_fungi"/>
</dbReference>
<protein>
    <recommendedName>
        <fullName evidence="2">Protein CPL1-like domain-containing protein</fullName>
    </recommendedName>
</protein>
<sequence length="291" mass="30647">MRFSFPLVFALGTLLSQVSGRALQPAKRTTSDVCAEVHAGITIPGLLGLPPITIGILDLCLCLDGLPDLLHTNALLLALVNIVGVVKATAQVTDMVNKSGTKCFFPEHSISICSASNPCGFQCKDGFTPSPPKKPTDCVCTPPKIVCNGVCGNFKSCPSAKPSHPKRELEIQARSAHCDYGFSACGIYGWSGLPSSQAWECVDTQNDIESCGGCTIPLSLGTPRGLDCTSIPGVADVTCATGSCVVHRCLPGYVVSLDKTFCVRKGGKKFINNESIAASAYGLEHQPLKRT</sequence>
<evidence type="ECO:0000313" key="4">
    <source>
        <dbReference type="Proteomes" id="UP001385951"/>
    </source>
</evidence>
<dbReference type="InterPro" id="IPR048661">
    <property type="entry name" value="CPL1-like"/>
</dbReference>
<feature type="domain" description="Protein CPL1-like" evidence="2">
    <location>
        <begin position="199"/>
        <end position="263"/>
    </location>
</feature>
<dbReference type="PANTHER" id="PTHR35192:SF2">
    <property type="entry name" value="APPLE DOMAIN-CONTAINING PROTEIN"/>
    <property type="match status" value="1"/>
</dbReference>